<comment type="subcellular location">
    <subcellularLocation>
        <location evidence="3">Cytoplasm</location>
    </subcellularLocation>
</comment>
<dbReference type="NCBIfam" id="TIGR00749">
    <property type="entry name" value="glk"/>
    <property type="match status" value="1"/>
</dbReference>
<evidence type="ECO:0000256" key="3">
    <source>
        <dbReference type="HAMAP-Rule" id="MF_00524"/>
    </source>
</evidence>
<dbReference type="Pfam" id="PF02685">
    <property type="entry name" value="Glucokinase"/>
    <property type="match status" value="1"/>
</dbReference>
<keyword evidence="3" id="KW-0963">Cytoplasm</keyword>
<keyword evidence="2 3" id="KW-0418">Kinase</keyword>
<gene>
    <name evidence="3" type="primary">glk</name>
    <name evidence="5" type="ORF">PS273GM_18050</name>
</gene>
<comment type="similarity">
    <text evidence="3 4">Belongs to the bacterial glucokinase family.</text>
</comment>
<dbReference type="PANTHER" id="PTHR47690:SF1">
    <property type="entry name" value="GLUCOKINASE"/>
    <property type="match status" value="1"/>
</dbReference>
<dbReference type="Gene3D" id="3.30.420.40">
    <property type="match status" value="1"/>
</dbReference>
<protein>
    <recommendedName>
        <fullName evidence="3">Glucokinase</fullName>
        <ecNumber evidence="3">2.7.1.2</ecNumber>
    </recommendedName>
    <alternativeName>
        <fullName evidence="3">Glucose kinase</fullName>
    </alternativeName>
</protein>
<feature type="binding site" evidence="3">
    <location>
        <begin position="6"/>
        <end position="11"/>
    </location>
    <ligand>
        <name>ATP</name>
        <dbReference type="ChEBI" id="CHEBI:30616"/>
    </ligand>
</feature>
<evidence type="ECO:0000313" key="5">
    <source>
        <dbReference type="EMBL" id="ANF26908.1"/>
    </source>
</evidence>
<accession>A0A172WTS4</accession>
<evidence type="ECO:0000256" key="2">
    <source>
        <dbReference type="ARBA" id="ARBA00022777"/>
    </source>
</evidence>
<reference evidence="5 6" key="1">
    <citation type="submission" date="2016-05" db="EMBL/GenBank/DDBJ databases">
        <title>Genome sequence of Pseudomonas stutzeri 273 and identification of the exopolysaccharide biosynthesis locus.</title>
        <authorList>
            <person name="Wu S."/>
            <person name="Sun C."/>
        </authorList>
    </citation>
    <scope>NUCLEOTIDE SEQUENCE [LARGE SCALE GENOMIC DNA]</scope>
    <source>
        <strain evidence="5 6">273</strain>
    </source>
</reference>
<dbReference type="InterPro" id="IPR043129">
    <property type="entry name" value="ATPase_NBD"/>
</dbReference>
<dbReference type="GO" id="GO:0005524">
    <property type="term" value="F:ATP binding"/>
    <property type="evidence" value="ECO:0007669"/>
    <property type="project" value="UniProtKB-UniRule"/>
</dbReference>
<dbReference type="AlphaFoldDB" id="A0A172WTS4"/>
<dbReference type="GO" id="GO:0006096">
    <property type="term" value="P:glycolytic process"/>
    <property type="evidence" value="ECO:0007669"/>
    <property type="project" value="UniProtKB-UniRule"/>
</dbReference>
<dbReference type="NCBIfam" id="NF001415">
    <property type="entry name" value="PRK00292.1-2"/>
    <property type="match status" value="1"/>
</dbReference>
<keyword evidence="1 3" id="KW-0808">Transferase</keyword>
<proteinExistence type="inferred from homology"/>
<sequence>MTALVGDIGGTNARFALWRNQKIESVRVLPTVDYPRPEDAIRAYLQGTGQSVDALQAVCLACAGPVSGDEFAFTNNHWRLNRKAFCEDLGLSDLLLVNDFTAMALGMTRLREGELIEVCPGRSEPGAARLVIGPGTGLGVATLLPLPGGGWRALPGEGGHVCLPIGTSREAALWARLHDKFGHVNAEAILSGGGLLELYRTSCVLDGKQPSLATPAEVTAAALTGDAYASSVLEQFCVWLGRIAGDNVLTTGSRGGVYIAGGIVPRFVEFFIRSGFSQSFRDKGCMSRYFDEIPVWVVTADYPGLEGAGVALQQLLEGPSSGG</sequence>
<dbReference type="GO" id="GO:0005829">
    <property type="term" value="C:cytosol"/>
    <property type="evidence" value="ECO:0007669"/>
    <property type="project" value="TreeGrafter"/>
</dbReference>
<dbReference type="Proteomes" id="UP000077787">
    <property type="component" value="Chromosome"/>
</dbReference>
<dbReference type="eggNOG" id="COG0837">
    <property type="taxonomic scope" value="Bacteria"/>
</dbReference>
<dbReference type="EC" id="2.7.1.2" evidence="3"/>
<dbReference type="CDD" id="cd24008">
    <property type="entry name" value="ASKHA_NBD_GLK"/>
    <property type="match status" value="1"/>
</dbReference>
<dbReference type="GO" id="GO:0004340">
    <property type="term" value="F:glucokinase activity"/>
    <property type="evidence" value="ECO:0007669"/>
    <property type="project" value="UniProtKB-UniRule"/>
</dbReference>
<comment type="catalytic activity">
    <reaction evidence="3">
        <text>D-glucose + ATP = D-glucose 6-phosphate + ADP + H(+)</text>
        <dbReference type="Rhea" id="RHEA:17825"/>
        <dbReference type="ChEBI" id="CHEBI:4167"/>
        <dbReference type="ChEBI" id="CHEBI:15378"/>
        <dbReference type="ChEBI" id="CHEBI:30616"/>
        <dbReference type="ChEBI" id="CHEBI:61548"/>
        <dbReference type="ChEBI" id="CHEBI:456216"/>
        <dbReference type="EC" id="2.7.1.2"/>
    </reaction>
</comment>
<dbReference type="HAMAP" id="MF_00524">
    <property type="entry name" value="Glucokinase"/>
    <property type="match status" value="1"/>
</dbReference>
<dbReference type="Gene3D" id="3.40.367.20">
    <property type="match status" value="1"/>
</dbReference>
<dbReference type="SUPFAM" id="SSF53067">
    <property type="entry name" value="Actin-like ATPase domain"/>
    <property type="match status" value="1"/>
</dbReference>
<keyword evidence="3" id="KW-0324">Glycolysis</keyword>
<dbReference type="RefSeq" id="WP_045427981.1">
    <property type="nucleotide sequence ID" value="NZ_CP015641.1"/>
</dbReference>
<keyword evidence="3" id="KW-0547">Nucleotide-binding</keyword>
<dbReference type="EMBL" id="CP015641">
    <property type="protein sequence ID" value="ANF26908.1"/>
    <property type="molecule type" value="Genomic_DNA"/>
</dbReference>
<dbReference type="InterPro" id="IPR050201">
    <property type="entry name" value="Bacterial_glucokinase"/>
</dbReference>
<name>A0A172WTS4_STUST</name>
<evidence type="ECO:0000313" key="6">
    <source>
        <dbReference type="Proteomes" id="UP000077787"/>
    </source>
</evidence>
<dbReference type="OrthoDB" id="9800595at2"/>
<keyword evidence="3" id="KW-0067">ATP-binding</keyword>
<dbReference type="PANTHER" id="PTHR47690">
    <property type="entry name" value="GLUCOKINASE"/>
    <property type="match status" value="1"/>
</dbReference>
<evidence type="ECO:0000256" key="1">
    <source>
        <dbReference type="ARBA" id="ARBA00022679"/>
    </source>
</evidence>
<organism evidence="5 6">
    <name type="scientific">Stutzerimonas stutzeri</name>
    <name type="common">Pseudomonas stutzeri</name>
    <dbReference type="NCBI Taxonomy" id="316"/>
    <lineage>
        <taxon>Bacteria</taxon>
        <taxon>Pseudomonadati</taxon>
        <taxon>Pseudomonadota</taxon>
        <taxon>Gammaproteobacteria</taxon>
        <taxon>Pseudomonadales</taxon>
        <taxon>Pseudomonadaceae</taxon>
        <taxon>Stutzerimonas</taxon>
    </lineage>
</organism>
<dbReference type="GO" id="GO:0005536">
    <property type="term" value="F:D-glucose binding"/>
    <property type="evidence" value="ECO:0007669"/>
    <property type="project" value="InterPro"/>
</dbReference>
<evidence type="ECO:0000256" key="4">
    <source>
        <dbReference type="RuleBase" id="RU004046"/>
    </source>
</evidence>
<dbReference type="InterPro" id="IPR003836">
    <property type="entry name" value="Glucokinase"/>
</dbReference>